<dbReference type="EMBL" id="KZ825406">
    <property type="protein sequence ID" value="RAH40577.1"/>
    <property type="molecule type" value="Genomic_DNA"/>
</dbReference>
<sequence>MNKICGCCYFERDTYALRYIPQVGLQAHAILRGTSSCTTLTQTFKNSGPGLLHEVCYRFPLFDGVSIVGFRCQVGDRVLRSEVKTKEQASQDYHTAVSRGASAGVLDQSSQDSDIFILRLGNVPPRETITVSITAVGELKTDAQTEGIRYTLPNGIAPRYGYRVDQVVSTLINPTDKKGLKIVVDVVMENESAIRMVQSPSHPIRVRLGRTSSTPEECTEFAKSCAFATLHVASESHILERDFVLVIKADKTDVPRALIECHPTAPNQRAIMATLVPRFHIPASDPEVVFLIDRSGSMRDKISTLKSALRVFLKSVPHQFLWARSRAYDGPGLQKALTLVDCLDADMGCTEMTAAVQAVVKRRLKGRELEVLILTDGQIHQQQELFDFIRATAANHTARFFALGIGSSASHALVNGIARAGDGIAQSVMLNEELDCTVVRMLKGALSPHIHDYSLTVNDDEPNDGFEVVDHEEQELVQEPDTTTTTPEPSPRRPILLFDPELRPPVVQPPSIIQAPQHLPTLYPFIRTTVYLLLTSARAPRSLTIRASSKHGPLTLDIAVEDVGCGETIHQLAARKIITDLEESGGWIARAKDKHDQLYNSVTQSRLAIQECKRLGLQYQLSGHHTSFVQSMKMLFCQENARHLVQLPWKCYAMSRAWRGGPPGILRGGARDGVRGGTRGGGPAGAKGGEIPTLRGGGSPLVPVPQSATVPSASRRRIYCVIDLQIFDGSWQWSPELFEVLELDESMMRKQLVRWWQQAGIQPSQTFPNCDDGSLLATVLAIEYLQGRCQDSRNIWELVCTKAERWLDERTRAMEERGWGLVGRCREHIHSLVSDKDTEG</sequence>
<accession>A0ACD1FUD8</accession>
<protein>
    <submittedName>
        <fullName evidence="1">Uncharacterized protein</fullName>
    </submittedName>
</protein>
<name>A0ACD1FUD8_9EURO</name>
<evidence type="ECO:0000313" key="2">
    <source>
        <dbReference type="Proteomes" id="UP000249057"/>
    </source>
</evidence>
<organism evidence="1 2">
    <name type="scientific">Aspergillus brunneoviolaceus CBS 621.78</name>
    <dbReference type="NCBI Taxonomy" id="1450534"/>
    <lineage>
        <taxon>Eukaryota</taxon>
        <taxon>Fungi</taxon>
        <taxon>Dikarya</taxon>
        <taxon>Ascomycota</taxon>
        <taxon>Pezizomycotina</taxon>
        <taxon>Eurotiomycetes</taxon>
        <taxon>Eurotiomycetidae</taxon>
        <taxon>Eurotiales</taxon>
        <taxon>Aspergillaceae</taxon>
        <taxon>Aspergillus</taxon>
        <taxon>Aspergillus subgen. Circumdati</taxon>
    </lineage>
</organism>
<keyword evidence="2" id="KW-1185">Reference proteome</keyword>
<gene>
    <name evidence="1" type="ORF">BO95DRAFT_457302</name>
</gene>
<reference evidence="1" key="1">
    <citation type="submission" date="2018-02" db="EMBL/GenBank/DDBJ databases">
        <title>The genomes of Aspergillus section Nigri reveals drivers in fungal speciation.</title>
        <authorList>
            <consortium name="DOE Joint Genome Institute"/>
            <person name="Vesth T.C."/>
            <person name="Nybo J."/>
            <person name="Theobald S."/>
            <person name="Brandl J."/>
            <person name="Frisvad J.C."/>
            <person name="Nielsen K.F."/>
            <person name="Lyhne E.K."/>
            <person name="Kogle M.E."/>
            <person name="Kuo A."/>
            <person name="Riley R."/>
            <person name="Clum A."/>
            <person name="Nolan M."/>
            <person name="Lipzen A."/>
            <person name="Salamov A."/>
            <person name="Henrissat B."/>
            <person name="Wiebenga A."/>
            <person name="De vries R.P."/>
            <person name="Grigoriev I.V."/>
            <person name="Mortensen U.H."/>
            <person name="Andersen M.R."/>
            <person name="Baker S.E."/>
        </authorList>
    </citation>
    <scope>NUCLEOTIDE SEQUENCE</scope>
    <source>
        <strain evidence="1">CBS 621.78</strain>
    </source>
</reference>
<dbReference type="Proteomes" id="UP000249057">
    <property type="component" value="Unassembled WGS sequence"/>
</dbReference>
<proteinExistence type="predicted"/>
<evidence type="ECO:0000313" key="1">
    <source>
        <dbReference type="EMBL" id="RAH40577.1"/>
    </source>
</evidence>